<keyword evidence="3" id="KW-0805">Transcription regulation</keyword>
<evidence type="ECO:0000256" key="4">
    <source>
        <dbReference type="ARBA" id="ARBA00023125"/>
    </source>
</evidence>
<dbReference type="InterPro" id="IPR039420">
    <property type="entry name" value="WalR-like"/>
</dbReference>
<evidence type="ECO:0000256" key="6">
    <source>
        <dbReference type="PROSITE-ProRule" id="PRU00169"/>
    </source>
</evidence>
<dbReference type="InterPro" id="IPR001789">
    <property type="entry name" value="Sig_transdc_resp-reg_receiver"/>
</dbReference>
<dbReference type="PROSITE" id="PS50110">
    <property type="entry name" value="RESPONSE_REGULATORY"/>
    <property type="match status" value="1"/>
</dbReference>
<dbReference type="SUPFAM" id="SSF52172">
    <property type="entry name" value="CheY-like"/>
    <property type="match status" value="1"/>
</dbReference>
<evidence type="ECO:0000256" key="2">
    <source>
        <dbReference type="ARBA" id="ARBA00023012"/>
    </source>
</evidence>
<dbReference type="Proteomes" id="UP000199112">
    <property type="component" value="Unassembled WGS sequence"/>
</dbReference>
<dbReference type="PANTHER" id="PTHR48111:SF1">
    <property type="entry name" value="TWO-COMPONENT RESPONSE REGULATOR ORR33"/>
    <property type="match status" value="1"/>
</dbReference>
<accession>A0A1H6FNX6</accession>
<dbReference type="RefSeq" id="WP_090505503.1">
    <property type="nucleotide sequence ID" value="NZ_FNWL01000001.1"/>
</dbReference>
<dbReference type="InterPro" id="IPR011006">
    <property type="entry name" value="CheY-like_superfamily"/>
</dbReference>
<reference evidence="9" key="1">
    <citation type="submission" date="2016-10" db="EMBL/GenBank/DDBJ databases">
        <authorList>
            <person name="Varghese N."/>
            <person name="Submissions S."/>
        </authorList>
    </citation>
    <scope>NUCLEOTIDE SEQUENCE [LARGE SCALE GENOMIC DNA]</scope>
    <source>
        <strain evidence="9">CGMCC 1.8981</strain>
    </source>
</reference>
<dbReference type="GO" id="GO:0005829">
    <property type="term" value="C:cytosol"/>
    <property type="evidence" value="ECO:0007669"/>
    <property type="project" value="TreeGrafter"/>
</dbReference>
<dbReference type="Pfam" id="PF00072">
    <property type="entry name" value="Response_reg"/>
    <property type="match status" value="1"/>
</dbReference>
<proteinExistence type="predicted"/>
<feature type="modified residue" description="4-aspartylphosphate" evidence="6">
    <location>
        <position position="54"/>
    </location>
</feature>
<dbReference type="Gene3D" id="3.40.50.2300">
    <property type="match status" value="1"/>
</dbReference>
<dbReference type="InterPro" id="IPR013971">
    <property type="entry name" value="HalX_domain"/>
</dbReference>
<dbReference type="PANTHER" id="PTHR48111">
    <property type="entry name" value="REGULATOR OF RPOS"/>
    <property type="match status" value="1"/>
</dbReference>
<evidence type="ECO:0000256" key="5">
    <source>
        <dbReference type="ARBA" id="ARBA00023163"/>
    </source>
</evidence>
<dbReference type="GO" id="GO:0000156">
    <property type="term" value="F:phosphorelay response regulator activity"/>
    <property type="evidence" value="ECO:0007669"/>
    <property type="project" value="TreeGrafter"/>
</dbReference>
<keyword evidence="1 6" id="KW-0597">Phosphoprotein</keyword>
<evidence type="ECO:0000256" key="3">
    <source>
        <dbReference type="ARBA" id="ARBA00023015"/>
    </source>
</evidence>
<name>A0A1H6FNX6_9EURY</name>
<dbReference type="Pfam" id="PF08663">
    <property type="entry name" value="HalX"/>
    <property type="match status" value="1"/>
</dbReference>
<dbReference type="GO" id="GO:0000976">
    <property type="term" value="F:transcription cis-regulatory region binding"/>
    <property type="evidence" value="ECO:0007669"/>
    <property type="project" value="TreeGrafter"/>
</dbReference>
<keyword evidence="4" id="KW-0238">DNA-binding</keyword>
<keyword evidence="9" id="KW-1185">Reference proteome</keyword>
<protein>
    <submittedName>
        <fullName evidence="8">Response regulator receiver domain-containing protein</fullName>
    </submittedName>
</protein>
<evidence type="ECO:0000256" key="1">
    <source>
        <dbReference type="ARBA" id="ARBA00022553"/>
    </source>
</evidence>
<dbReference type="OrthoDB" id="86314at2157"/>
<evidence type="ECO:0000313" key="9">
    <source>
        <dbReference type="Proteomes" id="UP000199112"/>
    </source>
</evidence>
<dbReference type="SMART" id="SM00448">
    <property type="entry name" value="REC"/>
    <property type="match status" value="1"/>
</dbReference>
<dbReference type="AlphaFoldDB" id="A0A1H6FNX6"/>
<dbReference type="EMBL" id="FNWL01000001">
    <property type="protein sequence ID" value="SEH12601.1"/>
    <property type="molecule type" value="Genomic_DNA"/>
</dbReference>
<keyword evidence="2" id="KW-0902">Two-component regulatory system</keyword>
<gene>
    <name evidence="8" type="ORF">SAMN04487967_0880</name>
</gene>
<evidence type="ECO:0000259" key="7">
    <source>
        <dbReference type="PROSITE" id="PS50110"/>
    </source>
</evidence>
<dbReference type="GO" id="GO:0032993">
    <property type="term" value="C:protein-DNA complex"/>
    <property type="evidence" value="ECO:0007669"/>
    <property type="project" value="TreeGrafter"/>
</dbReference>
<feature type="domain" description="Response regulatory" evidence="7">
    <location>
        <begin position="6"/>
        <end position="116"/>
    </location>
</feature>
<evidence type="ECO:0000313" key="8">
    <source>
        <dbReference type="EMBL" id="SEH12601.1"/>
    </source>
</evidence>
<sequence>MSTKPDILVVDDENRLADLYTEWLQQDGWSVETAYNGETALERLTASIEIVLLDRRMPDQTGEDVLETIRDGGYDARVVMATAVDPDFDIIEMGFDDYLVKPISQTELLTAVDHVTQRATYESDMQTYYTLVSKKALLESKKPASELDGNEEYQTLCTRVEELEEQTDATVSSLRDHDEFVGVFRDISSEN</sequence>
<dbReference type="GO" id="GO:0006355">
    <property type="term" value="P:regulation of DNA-templated transcription"/>
    <property type="evidence" value="ECO:0007669"/>
    <property type="project" value="TreeGrafter"/>
</dbReference>
<organism evidence="8 9">
    <name type="scientific">Natronorubrum sediminis</name>
    <dbReference type="NCBI Taxonomy" id="640943"/>
    <lineage>
        <taxon>Archaea</taxon>
        <taxon>Methanobacteriati</taxon>
        <taxon>Methanobacteriota</taxon>
        <taxon>Stenosarchaea group</taxon>
        <taxon>Halobacteria</taxon>
        <taxon>Halobacteriales</taxon>
        <taxon>Natrialbaceae</taxon>
        <taxon>Natronorubrum</taxon>
    </lineage>
</organism>
<keyword evidence="5" id="KW-0804">Transcription</keyword>